<organism evidence="1 2">
    <name type="scientific">Solibacillus palustris</name>
    <dbReference type="NCBI Taxonomy" id="2908203"/>
    <lineage>
        <taxon>Bacteria</taxon>
        <taxon>Bacillati</taxon>
        <taxon>Bacillota</taxon>
        <taxon>Bacilli</taxon>
        <taxon>Bacillales</taxon>
        <taxon>Caryophanaceae</taxon>
        <taxon>Solibacillus</taxon>
    </lineage>
</organism>
<gene>
    <name evidence="1" type="ORF">LZ480_10280</name>
</gene>
<comment type="caution">
    <text evidence="1">The sequence shown here is derived from an EMBL/GenBank/DDBJ whole genome shotgun (WGS) entry which is preliminary data.</text>
</comment>
<reference evidence="1 2" key="1">
    <citation type="submission" date="2022-03" db="EMBL/GenBank/DDBJ databases">
        <authorList>
            <person name="Jo J.-H."/>
            <person name="Im W.-T."/>
        </authorList>
    </citation>
    <scope>NUCLEOTIDE SEQUENCE [LARGE SCALE GENOMIC DNA]</scope>
    <source>
        <strain evidence="1 2">MA9</strain>
    </source>
</reference>
<dbReference type="EMBL" id="JAKZFC010000003">
    <property type="protein sequence ID" value="MCH7322278.1"/>
    <property type="molecule type" value="Genomic_DNA"/>
</dbReference>
<accession>A0ABS9UD69</accession>
<name>A0ABS9UD69_9BACL</name>
<proteinExistence type="predicted"/>
<protein>
    <submittedName>
        <fullName evidence="1">Uncharacterized protein</fullName>
    </submittedName>
</protein>
<keyword evidence="2" id="KW-1185">Reference proteome</keyword>
<sequence length="160" mass="18799">MNILFKADSGKVFEVPFKYEQLNVEETNFEGSTNTKFFKLILNTMLTDLPFKEIIYTLPYLDDFDNLLNHSERLITHNLELTFGVPKLIVNTIDEDNQIHTITFDIMTSQFFISSEEEDRLSTLQNDFQQIFITTETYQIPNLILYRETQSAFEKCTISK</sequence>
<evidence type="ECO:0000313" key="1">
    <source>
        <dbReference type="EMBL" id="MCH7322278.1"/>
    </source>
</evidence>
<dbReference type="RefSeq" id="WP_241369341.1">
    <property type="nucleotide sequence ID" value="NZ_JAKZFC010000003.1"/>
</dbReference>
<evidence type="ECO:0000313" key="2">
    <source>
        <dbReference type="Proteomes" id="UP001316087"/>
    </source>
</evidence>
<dbReference type="Proteomes" id="UP001316087">
    <property type="component" value="Unassembled WGS sequence"/>
</dbReference>